<dbReference type="InParanoid" id="K5WY92"/>
<feature type="compositionally biased region" description="Polar residues" evidence="1">
    <location>
        <begin position="39"/>
        <end position="48"/>
    </location>
</feature>
<dbReference type="HOGENOM" id="CLU_2513389_0_0_1"/>
<proteinExistence type="predicted"/>
<reference evidence="2 3" key="1">
    <citation type="journal article" date="2012" name="BMC Genomics">
        <title>Comparative genomics of the white-rot fungi, Phanerochaete carnosa and P. chrysosporium, to elucidate the genetic basis of the distinct wood types they colonize.</title>
        <authorList>
            <person name="Suzuki H."/>
            <person name="MacDonald J."/>
            <person name="Syed K."/>
            <person name="Salamov A."/>
            <person name="Hori C."/>
            <person name="Aerts A."/>
            <person name="Henrissat B."/>
            <person name="Wiebenga A."/>
            <person name="vanKuyk P.A."/>
            <person name="Barry K."/>
            <person name="Lindquist E."/>
            <person name="LaButti K."/>
            <person name="Lapidus A."/>
            <person name="Lucas S."/>
            <person name="Coutinho P."/>
            <person name="Gong Y."/>
            <person name="Samejima M."/>
            <person name="Mahadevan R."/>
            <person name="Abou-Zaid M."/>
            <person name="de Vries R.P."/>
            <person name="Igarashi K."/>
            <person name="Yadav J.S."/>
            <person name="Grigoriev I.V."/>
            <person name="Master E.R."/>
        </authorList>
    </citation>
    <scope>NUCLEOTIDE SEQUENCE [LARGE SCALE GENOMIC DNA]</scope>
    <source>
        <strain evidence="2 3">HHB-10118-sp</strain>
    </source>
</reference>
<name>K5WY92_PHACS</name>
<evidence type="ECO:0000313" key="2">
    <source>
        <dbReference type="EMBL" id="EKM55467.1"/>
    </source>
</evidence>
<evidence type="ECO:0000313" key="3">
    <source>
        <dbReference type="Proteomes" id="UP000008370"/>
    </source>
</evidence>
<accession>K5WY92</accession>
<dbReference type="AlphaFoldDB" id="K5WY92"/>
<dbReference type="Proteomes" id="UP000008370">
    <property type="component" value="Unassembled WGS sequence"/>
</dbReference>
<keyword evidence="3" id="KW-1185">Reference proteome</keyword>
<sequence length="85" mass="8887">MNLNQTLEPLGVRVCSLTTGAPEDFGEFPSTPSRAHDGTTVTNATKTRPSAEKITPGMTNTDGALPETPYFSAVCDVLESITSAA</sequence>
<organism evidence="2 3">
    <name type="scientific">Phanerochaete carnosa (strain HHB-10118-sp)</name>
    <name type="common">White-rot fungus</name>
    <name type="synonym">Peniophora carnosa</name>
    <dbReference type="NCBI Taxonomy" id="650164"/>
    <lineage>
        <taxon>Eukaryota</taxon>
        <taxon>Fungi</taxon>
        <taxon>Dikarya</taxon>
        <taxon>Basidiomycota</taxon>
        <taxon>Agaricomycotina</taxon>
        <taxon>Agaricomycetes</taxon>
        <taxon>Polyporales</taxon>
        <taxon>Phanerochaetaceae</taxon>
        <taxon>Phanerochaete</taxon>
    </lineage>
</organism>
<protein>
    <submittedName>
        <fullName evidence="2">Uncharacterized protein</fullName>
    </submittedName>
</protein>
<dbReference type="GeneID" id="18916490"/>
<dbReference type="KEGG" id="pco:PHACADRAFT_256112"/>
<feature type="region of interest" description="Disordered" evidence="1">
    <location>
        <begin position="23"/>
        <end position="63"/>
    </location>
</feature>
<dbReference type="EMBL" id="JH930472">
    <property type="protein sequence ID" value="EKM55467.1"/>
    <property type="molecule type" value="Genomic_DNA"/>
</dbReference>
<dbReference type="RefSeq" id="XP_007395791.1">
    <property type="nucleotide sequence ID" value="XM_007395729.1"/>
</dbReference>
<evidence type="ECO:0000256" key="1">
    <source>
        <dbReference type="SAM" id="MobiDB-lite"/>
    </source>
</evidence>
<gene>
    <name evidence="2" type="ORF">PHACADRAFT_256112</name>
</gene>